<dbReference type="InterPro" id="IPR050706">
    <property type="entry name" value="Cyclic-di-GMP_PDE-like"/>
</dbReference>
<dbReference type="CDD" id="cd01948">
    <property type="entry name" value="EAL"/>
    <property type="match status" value="1"/>
</dbReference>
<dbReference type="EMBL" id="JBBMQU010000007">
    <property type="protein sequence ID" value="MEM5550289.1"/>
    <property type="molecule type" value="Genomic_DNA"/>
</dbReference>
<dbReference type="PROSITE" id="PS50883">
    <property type="entry name" value="EAL"/>
    <property type="match status" value="1"/>
</dbReference>
<feature type="transmembrane region" description="Helical" evidence="1">
    <location>
        <begin position="129"/>
        <end position="149"/>
    </location>
</feature>
<keyword evidence="1" id="KW-1133">Transmembrane helix</keyword>
<feature type="transmembrane region" description="Helical" evidence="1">
    <location>
        <begin position="27"/>
        <end position="45"/>
    </location>
</feature>
<dbReference type="Proteomes" id="UP001388366">
    <property type="component" value="Unassembled WGS sequence"/>
</dbReference>
<organism evidence="3 4">
    <name type="scientific">Pseudoalteromonas neustonica</name>
    <dbReference type="NCBI Taxonomy" id="1840331"/>
    <lineage>
        <taxon>Bacteria</taxon>
        <taxon>Pseudomonadati</taxon>
        <taxon>Pseudomonadota</taxon>
        <taxon>Gammaproteobacteria</taxon>
        <taxon>Alteromonadales</taxon>
        <taxon>Pseudoalteromonadaceae</taxon>
        <taxon>Pseudoalteromonas</taxon>
    </lineage>
</organism>
<proteinExistence type="predicted"/>
<dbReference type="InterPro" id="IPR001633">
    <property type="entry name" value="EAL_dom"/>
</dbReference>
<evidence type="ECO:0000313" key="4">
    <source>
        <dbReference type="Proteomes" id="UP001388366"/>
    </source>
</evidence>
<sequence length="590" mass="67349">MNNTLAIKNNSEIIKVIESRNAQMRMLSIYVIAFTLLLGIFNIMLGEVLHQKVHHTGGQLAKQVYDLKIDVITERDVIAALAENHGFMLEPHEAPLHFSAFMAEESEVFSYKSVSLKLYHWPSWIAESYLFILLNLILIGVAVWSYRWWCVLFKSKLKPVLSAPQDDLPFTLAKSVEDKIEEPHIDKSNQELKQLPPENALTTLYAIQNNYNHLFALFYCGQPFPHNIDLENHFKLVIVKGFKELSKISVKLLPSGGLAITLENISQTDVDNYMKRLHQIIFQAALVYRGDLSRKDVKVGVCNYRDGADQTIVYQLTKSALVQAKQSAWQHIQRIPFNYTRSIELAEGADTLPDYITKKKFMLFFQPLFDLATGEMLQHEALIRIRHKSLGMLSARQFIPQLTNETAIVQLDQAVVEQVIKLLEAEPSSLTVSINVHPLNWFSRQFWLWFDKKMRSFKGSNKLQFEILEDDFYQHLPKLTSALSAIKAISGTVLIDNVTTSNKIGLLEPYKIVKGLKLSFELIHNIDSNLKQQKAVRQIVLQSTRINLPVYGVGVETQLELNTLKKLGVVAAQGFYFTEPLQEFNQVTSS</sequence>
<gene>
    <name evidence="3" type="ORF">WNY63_06055</name>
</gene>
<dbReference type="SMART" id="SM00052">
    <property type="entry name" value="EAL"/>
    <property type="match status" value="1"/>
</dbReference>
<keyword evidence="1" id="KW-0472">Membrane</keyword>
<dbReference type="PANTHER" id="PTHR33121:SF79">
    <property type="entry name" value="CYCLIC DI-GMP PHOSPHODIESTERASE PDED-RELATED"/>
    <property type="match status" value="1"/>
</dbReference>
<reference evidence="3 4" key="1">
    <citation type="submission" date="2024-03" db="EMBL/GenBank/DDBJ databases">
        <title>Community enrichment and isolation of bacterial strains for fucoidan degradation.</title>
        <authorList>
            <person name="Sichert A."/>
        </authorList>
    </citation>
    <scope>NUCLEOTIDE SEQUENCE [LARGE SCALE GENOMIC DNA]</scope>
    <source>
        <strain evidence="3 4">AS81</strain>
    </source>
</reference>
<name>A0ABU9TZS6_9GAMM</name>
<dbReference type="InterPro" id="IPR035919">
    <property type="entry name" value="EAL_sf"/>
</dbReference>
<accession>A0ABU9TZS6</accession>
<dbReference type="Gene3D" id="3.20.20.450">
    <property type="entry name" value="EAL domain"/>
    <property type="match status" value="1"/>
</dbReference>
<evidence type="ECO:0000259" key="2">
    <source>
        <dbReference type="PROSITE" id="PS50883"/>
    </source>
</evidence>
<dbReference type="Pfam" id="PF00563">
    <property type="entry name" value="EAL"/>
    <property type="match status" value="1"/>
</dbReference>
<protein>
    <submittedName>
        <fullName evidence="3">EAL domain-containing protein</fullName>
    </submittedName>
</protein>
<keyword evidence="1" id="KW-0812">Transmembrane</keyword>
<keyword evidence="4" id="KW-1185">Reference proteome</keyword>
<comment type="caution">
    <text evidence="3">The sequence shown here is derived from an EMBL/GenBank/DDBJ whole genome shotgun (WGS) entry which is preliminary data.</text>
</comment>
<evidence type="ECO:0000313" key="3">
    <source>
        <dbReference type="EMBL" id="MEM5550289.1"/>
    </source>
</evidence>
<dbReference type="RefSeq" id="WP_342883524.1">
    <property type="nucleotide sequence ID" value="NZ_JBBMQU010000007.1"/>
</dbReference>
<dbReference type="PANTHER" id="PTHR33121">
    <property type="entry name" value="CYCLIC DI-GMP PHOSPHODIESTERASE PDEF"/>
    <property type="match status" value="1"/>
</dbReference>
<evidence type="ECO:0000256" key="1">
    <source>
        <dbReference type="SAM" id="Phobius"/>
    </source>
</evidence>
<dbReference type="SUPFAM" id="SSF141868">
    <property type="entry name" value="EAL domain-like"/>
    <property type="match status" value="1"/>
</dbReference>
<feature type="domain" description="EAL" evidence="2">
    <location>
        <begin position="345"/>
        <end position="590"/>
    </location>
</feature>